<sequence length="181" mass="19886">MKRPMALILSLVSHVACLAAEPEFYVLNLTPDSPALLHTTAKKLVPAAKLPFVVLGNDRQECCFVPRAQPKDGQRSGAPSSTLASSQGEETYQFAGAYRPLGKPREIDDFAFGIEGMTTAKKIGKDVYEVGLTGASPLIVRHCSGTEGINFRVYRALRDKEPVVSYYYYLGYDIEPDCPEH</sequence>
<accession>A0A4P8HSY9</accession>
<feature type="region of interest" description="Disordered" evidence="1">
    <location>
        <begin position="68"/>
        <end position="88"/>
    </location>
</feature>
<proteinExistence type="predicted"/>
<reference evidence="4 5" key="1">
    <citation type="submission" date="2019-05" db="EMBL/GenBank/DDBJ databases">
        <title>Draft Genome Sequences of Six Type Strains of the Genus Massilia.</title>
        <authorList>
            <person name="Miess H."/>
            <person name="Frediansyhah A."/>
            <person name="Gross H."/>
        </authorList>
    </citation>
    <scope>NUCLEOTIDE SEQUENCE [LARGE SCALE GENOMIC DNA]</scope>
    <source>
        <strain evidence="4 5">DSMZ 26121</strain>
    </source>
</reference>
<dbReference type="EMBL" id="CP040017">
    <property type="protein sequence ID" value="QCP12376.1"/>
    <property type="molecule type" value="Genomic_DNA"/>
</dbReference>
<keyword evidence="5" id="KW-1185">Reference proteome</keyword>
<dbReference type="Proteomes" id="UP000584325">
    <property type="component" value="Unassembled WGS sequence"/>
</dbReference>
<dbReference type="RefSeq" id="WP_137315211.1">
    <property type="nucleotide sequence ID" value="NZ_CP040017.1"/>
</dbReference>
<evidence type="ECO:0000256" key="1">
    <source>
        <dbReference type="SAM" id="MobiDB-lite"/>
    </source>
</evidence>
<dbReference type="EMBL" id="JACHXS010000005">
    <property type="protein sequence ID" value="MBB3222140.1"/>
    <property type="molecule type" value="Genomic_DNA"/>
</dbReference>
<gene>
    <name evidence="4" type="ORF">FCL38_19595</name>
    <name evidence="3" type="ORF">FHS02_002959</name>
</gene>
<name>A0A4P8HSY9_9BURK</name>
<dbReference type="Proteomes" id="UP000298763">
    <property type="component" value="Chromosome"/>
</dbReference>
<feature type="signal peptide" evidence="2">
    <location>
        <begin position="1"/>
        <end position="19"/>
    </location>
</feature>
<organism evidence="3 6">
    <name type="scientific">Pseudoduganella umbonata</name>
    <dbReference type="NCBI Taxonomy" id="864828"/>
    <lineage>
        <taxon>Bacteria</taxon>
        <taxon>Pseudomonadati</taxon>
        <taxon>Pseudomonadota</taxon>
        <taxon>Betaproteobacteria</taxon>
        <taxon>Burkholderiales</taxon>
        <taxon>Oxalobacteraceae</taxon>
        <taxon>Telluria group</taxon>
        <taxon>Pseudoduganella</taxon>
    </lineage>
</organism>
<evidence type="ECO:0000313" key="6">
    <source>
        <dbReference type="Proteomes" id="UP000584325"/>
    </source>
</evidence>
<evidence type="ECO:0000313" key="3">
    <source>
        <dbReference type="EMBL" id="MBB3222140.1"/>
    </source>
</evidence>
<reference evidence="3 6" key="2">
    <citation type="submission" date="2020-08" db="EMBL/GenBank/DDBJ databases">
        <title>Genomic Encyclopedia of Type Strains, Phase III (KMG-III): the genomes of soil and plant-associated and newly described type strains.</title>
        <authorList>
            <person name="Whitman W."/>
        </authorList>
    </citation>
    <scope>NUCLEOTIDE SEQUENCE [LARGE SCALE GENOMIC DNA]</scope>
    <source>
        <strain evidence="3 6">CECT 7753</strain>
    </source>
</reference>
<feature type="chain" id="PRO_5043602033" evidence="2">
    <location>
        <begin position="20"/>
        <end position="181"/>
    </location>
</feature>
<evidence type="ECO:0000256" key="2">
    <source>
        <dbReference type="SAM" id="SignalP"/>
    </source>
</evidence>
<protein>
    <submittedName>
        <fullName evidence="3">Uncharacterized protein</fullName>
    </submittedName>
</protein>
<dbReference type="OrthoDB" id="8759187at2"/>
<evidence type="ECO:0000313" key="5">
    <source>
        <dbReference type="Proteomes" id="UP000298763"/>
    </source>
</evidence>
<evidence type="ECO:0000313" key="4">
    <source>
        <dbReference type="EMBL" id="QCP12376.1"/>
    </source>
</evidence>
<keyword evidence="2" id="KW-0732">Signal</keyword>
<dbReference type="AlphaFoldDB" id="A0A4P8HSY9"/>
<feature type="compositionally biased region" description="Polar residues" evidence="1">
    <location>
        <begin position="77"/>
        <end position="88"/>
    </location>
</feature>